<dbReference type="AlphaFoldDB" id="A0AAD5SHM4"/>
<reference evidence="1" key="1">
    <citation type="submission" date="2020-05" db="EMBL/GenBank/DDBJ databases">
        <title>Phylogenomic resolution of chytrid fungi.</title>
        <authorList>
            <person name="Stajich J.E."/>
            <person name="Amses K."/>
            <person name="Simmons R."/>
            <person name="Seto K."/>
            <person name="Myers J."/>
            <person name="Bonds A."/>
            <person name="Quandt C.A."/>
            <person name="Barry K."/>
            <person name="Liu P."/>
            <person name="Grigoriev I."/>
            <person name="Longcore J.E."/>
            <person name="James T.Y."/>
        </authorList>
    </citation>
    <scope>NUCLEOTIDE SEQUENCE</scope>
    <source>
        <strain evidence="1">JEL0318</strain>
    </source>
</reference>
<proteinExistence type="predicted"/>
<evidence type="ECO:0000313" key="2">
    <source>
        <dbReference type="Proteomes" id="UP001212841"/>
    </source>
</evidence>
<comment type="caution">
    <text evidence="1">The sequence shown here is derived from an EMBL/GenBank/DDBJ whole genome shotgun (WGS) entry which is preliminary data.</text>
</comment>
<accession>A0AAD5SHM4</accession>
<keyword evidence="2" id="KW-1185">Reference proteome</keyword>
<dbReference type="Proteomes" id="UP001212841">
    <property type="component" value="Unassembled WGS sequence"/>
</dbReference>
<name>A0AAD5SHM4_9FUNG</name>
<organism evidence="1 2">
    <name type="scientific">Rhizophlyctis rosea</name>
    <dbReference type="NCBI Taxonomy" id="64517"/>
    <lineage>
        <taxon>Eukaryota</taxon>
        <taxon>Fungi</taxon>
        <taxon>Fungi incertae sedis</taxon>
        <taxon>Chytridiomycota</taxon>
        <taxon>Chytridiomycota incertae sedis</taxon>
        <taxon>Chytridiomycetes</taxon>
        <taxon>Rhizophlyctidales</taxon>
        <taxon>Rhizophlyctidaceae</taxon>
        <taxon>Rhizophlyctis</taxon>
    </lineage>
</organism>
<evidence type="ECO:0000313" key="1">
    <source>
        <dbReference type="EMBL" id="KAJ3054705.1"/>
    </source>
</evidence>
<sequence length="127" mass="14671">MADFILAGKADDPQYARAEMLGHHLSLNLPHYRFEPRPIVPDEWDEVARKIYVQYDWADRPARDRTIKVPGDALQQMVWRRSGELIGNANDFISLMKATYNQELDISQDTLDAIAQENLKTLLDTKK</sequence>
<gene>
    <name evidence="1" type="primary">MDH1B</name>
    <name evidence="1" type="ORF">HK097_001048</name>
</gene>
<protein>
    <submittedName>
        <fullName evidence="1">Malate dehydrogenase 1B</fullName>
    </submittedName>
</protein>
<dbReference type="EMBL" id="JADGJD010000120">
    <property type="protein sequence ID" value="KAJ3054705.1"/>
    <property type="molecule type" value="Genomic_DNA"/>
</dbReference>